<dbReference type="PROSITE" id="PS51381">
    <property type="entry name" value="C2_B9"/>
    <property type="match status" value="1"/>
</dbReference>
<keyword evidence="3" id="KW-0970">Cilium biogenesis/degradation</keyword>
<dbReference type="AlphaFoldDB" id="A0A6J0BMK0"/>
<proteinExistence type="predicted"/>
<evidence type="ECO:0000256" key="1">
    <source>
        <dbReference type="ARBA" id="ARBA00004120"/>
    </source>
</evidence>
<dbReference type="OrthoDB" id="10263520at2759"/>
<comment type="subcellular location">
    <subcellularLocation>
        <location evidence="1">Cytoplasm</location>
        <location evidence="1">Cytoskeleton</location>
        <location evidence="1">Cilium basal body</location>
    </subcellularLocation>
</comment>
<dbReference type="InParanoid" id="A0A6J0BMK0"/>
<evidence type="ECO:0000256" key="2">
    <source>
        <dbReference type="ARBA" id="ARBA00022490"/>
    </source>
</evidence>
<evidence type="ECO:0000256" key="4">
    <source>
        <dbReference type="ARBA" id="ARBA00023212"/>
    </source>
</evidence>
<dbReference type="PANTHER" id="PTHR12968">
    <property type="entry name" value="B9 DOMAIN-CONTAINING"/>
    <property type="match status" value="1"/>
</dbReference>
<evidence type="ECO:0000313" key="6">
    <source>
        <dbReference type="Proteomes" id="UP000829291"/>
    </source>
</evidence>
<dbReference type="FunCoup" id="A0A6J0BMK0">
    <property type="interactions" value="250"/>
</dbReference>
<keyword evidence="2" id="KW-0963">Cytoplasm</keyword>
<dbReference type="GO" id="GO:0060271">
    <property type="term" value="P:cilium assembly"/>
    <property type="evidence" value="ECO:0007669"/>
    <property type="project" value="TreeGrafter"/>
</dbReference>
<reference evidence="7" key="1">
    <citation type="submission" date="2025-08" db="UniProtKB">
        <authorList>
            <consortium name="RefSeq"/>
        </authorList>
    </citation>
    <scope>IDENTIFICATION</scope>
    <source>
        <tissue evidence="7">Thorax and Abdomen</tissue>
    </source>
</reference>
<dbReference type="GO" id="GO:0036038">
    <property type="term" value="C:MKS complex"/>
    <property type="evidence" value="ECO:0007669"/>
    <property type="project" value="TreeGrafter"/>
</dbReference>
<organism evidence="7">
    <name type="scientific">Neodiprion lecontei</name>
    <name type="common">Redheaded pine sawfly</name>
    <dbReference type="NCBI Taxonomy" id="441921"/>
    <lineage>
        <taxon>Eukaryota</taxon>
        <taxon>Metazoa</taxon>
        <taxon>Ecdysozoa</taxon>
        <taxon>Arthropoda</taxon>
        <taxon>Hexapoda</taxon>
        <taxon>Insecta</taxon>
        <taxon>Pterygota</taxon>
        <taxon>Neoptera</taxon>
        <taxon>Endopterygota</taxon>
        <taxon>Hymenoptera</taxon>
        <taxon>Tenthredinoidea</taxon>
        <taxon>Diprionidae</taxon>
        <taxon>Diprioninae</taxon>
        <taxon>Neodiprion</taxon>
    </lineage>
</organism>
<evidence type="ECO:0000256" key="3">
    <source>
        <dbReference type="ARBA" id="ARBA00022794"/>
    </source>
</evidence>
<evidence type="ECO:0000256" key="5">
    <source>
        <dbReference type="ARBA" id="ARBA00023273"/>
    </source>
</evidence>
<protein>
    <submittedName>
        <fullName evidence="7">Meckel syndrome type 1 protein isoform X1</fullName>
    </submittedName>
</protein>
<dbReference type="GeneID" id="107221363"/>
<dbReference type="PANTHER" id="PTHR12968:SF4">
    <property type="entry name" value="TECTONIC-LIKE COMPLEX MEMBER MKS1"/>
    <property type="match status" value="1"/>
</dbReference>
<dbReference type="RefSeq" id="XP_015515805.2">
    <property type="nucleotide sequence ID" value="XM_015660319.2"/>
</dbReference>
<accession>A0A6J0BMK0</accession>
<keyword evidence="5" id="KW-0966">Cell projection</keyword>
<dbReference type="Proteomes" id="UP000829291">
    <property type="component" value="Chromosome 2"/>
</dbReference>
<keyword evidence="4" id="KW-0206">Cytoskeleton</keyword>
<keyword evidence="6" id="KW-1185">Reference proteome</keyword>
<dbReference type="KEGG" id="nlo:107221363"/>
<dbReference type="InterPro" id="IPR010796">
    <property type="entry name" value="C2_B9-type_dom"/>
</dbReference>
<sequence>MSKNIEGKAKIANTYRVSEPIVNFKIRVRIAQQKSRLVELFKTEEETRDSNFLEYEEKILSWQEKIFGRFEAQFYADSKNCATKQQKQYHETITEKNITGSRIYTYIDDDSYFPNKDLLTKPYKSHLSRKNASALPTLQNRKPFVERYNKKVIDDNPGDTTIRTNHYLHRDSATMYIIVDLMPNAKSSSYDFDDSQILLCTITFDKIHRSLTVDPDFTYQEPYEIHGTDMNYDYWIEHASEIQYPQDLETEVKELRGQVMQKLSYREAEIFPQIGLPPANRLRIFVNLDIMSAHNFPYDSLFVTYHIELPKYWSTDQPERLTGRTQRCSMTKGSANFSYVAEFCIELNSSRLEDEKSSIAWPWILISIASLDSWTRYRIEGYAAEALPATSGCHYLTLHTWRPVGDFLNTLRRFFTGGTYELQDMSYCGIPAMYDDTKLEKANLETVPNGQIELKLNIIQQSRSFIDGSCFKRDTFERLSAGRLMNSVNDVLEQFKAARERMIKARIMNS</sequence>
<gene>
    <name evidence="7" type="primary">LOC107221363</name>
</gene>
<name>A0A6J0BMK0_NEOLC</name>
<dbReference type="Pfam" id="PF07162">
    <property type="entry name" value="B9-C2"/>
    <property type="match status" value="1"/>
</dbReference>
<evidence type="ECO:0000313" key="7">
    <source>
        <dbReference type="RefSeq" id="XP_015515805.2"/>
    </source>
</evidence>